<sequence length="103" mass="10411">MQALKALVIGMGILILLGTAVVIVTLVSRVGGVEDKGFGTLYLDLPESCRIAAVTAMEGRAVLRLSGPAKDGCGRLVVVDPLEGSVLGRIEPGAAPSVPGGDD</sequence>
<keyword evidence="3" id="KW-1185">Reference proteome</keyword>
<feature type="transmembrane region" description="Helical" evidence="1">
    <location>
        <begin position="6"/>
        <end position="27"/>
    </location>
</feature>
<keyword evidence="1" id="KW-0812">Transmembrane</keyword>
<reference evidence="2 3" key="1">
    <citation type="submission" date="2018-07" db="EMBL/GenBank/DDBJ databases">
        <title>Venubactetium sediminum gen. nov., sp. nov., isolated from a marine solar saltern.</title>
        <authorList>
            <person name="Wang S."/>
        </authorList>
    </citation>
    <scope>NUCLEOTIDE SEQUENCE [LARGE SCALE GENOMIC DNA]</scope>
    <source>
        <strain evidence="2 3">WD2A32</strain>
    </source>
</reference>
<comment type="caution">
    <text evidence="2">The sequence shown here is derived from an EMBL/GenBank/DDBJ whole genome shotgun (WGS) entry which is preliminary data.</text>
</comment>
<keyword evidence="1" id="KW-1133">Transmembrane helix</keyword>
<dbReference type="RefSeq" id="WP_114582194.1">
    <property type="nucleotide sequence ID" value="NZ_QPMH01000008.1"/>
</dbReference>
<protein>
    <submittedName>
        <fullName evidence="2">Uncharacterized protein</fullName>
    </submittedName>
</protein>
<name>A0A369T9H9_9PROT</name>
<evidence type="ECO:0000313" key="3">
    <source>
        <dbReference type="Proteomes" id="UP000253941"/>
    </source>
</evidence>
<evidence type="ECO:0000256" key="1">
    <source>
        <dbReference type="SAM" id="Phobius"/>
    </source>
</evidence>
<accession>A0A369T9H9</accession>
<dbReference type="AlphaFoldDB" id="A0A369T9H9"/>
<keyword evidence="1" id="KW-0472">Membrane</keyword>
<dbReference type="EMBL" id="QPMH01000008">
    <property type="protein sequence ID" value="RDD61950.1"/>
    <property type="molecule type" value="Genomic_DNA"/>
</dbReference>
<gene>
    <name evidence="2" type="ORF">DRB17_10725</name>
</gene>
<evidence type="ECO:0000313" key="2">
    <source>
        <dbReference type="EMBL" id="RDD61950.1"/>
    </source>
</evidence>
<dbReference type="Proteomes" id="UP000253941">
    <property type="component" value="Unassembled WGS sequence"/>
</dbReference>
<proteinExistence type="predicted"/>
<organism evidence="2 3">
    <name type="scientific">Ferruginivarius sediminum</name>
    <dbReference type="NCBI Taxonomy" id="2661937"/>
    <lineage>
        <taxon>Bacteria</taxon>
        <taxon>Pseudomonadati</taxon>
        <taxon>Pseudomonadota</taxon>
        <taxon>Alphaproteobacteria</taxon>
        <taxon>Rhodospirillales</taxon>
        <taxon>Rhodospirillaceae</taxon>
        <taxon>Ferruginivarius</taxon>
    </lineage>
</organism>